<dbReference type="InterPro" id="IPR050314">
    <property type="entry name" value="Glycosyl_Hydrlase_18"/>
</dbReference>
<name>A0A2C5Z7D3_9HYPO</name>
<organism evidence="14 15">
    <name type="scientific">Ophiocordyceps camponoti-rufipedis</name>
    <dbReference type="NCBI Taxonomy" id="2004952"/>
    <lineage>
        <taxon>Eukaryota</taxon>
        <taxon>Fungi</taxon>
        <taxon>Dikarya</taxon>
        <taxon>Ascomycota</taxon>
        <taxon>Pezizomycotina</taxon>
        <taxon>Sordariomycetes</taxon>
        <taxon>Hypocreomycetidae</taxon>
        <taxon>Hypocreales</taxon>
        <taxon>Ophiocordycipitaceae</taxon>
        <taxon>Ophiocordyceps</taxon>
    </lineage>
</organism>
<keyword evidence="8 10" id="KW-0326">Glycosidase</keyword>
<evidence type="ECO:0000256" key="1">
    <source>
        <dbReference type="ARBA" id="ARBA00000822"/>
    </source>
</evidence>
<evidence type="ECO:0000256" key="9">
    <source>
        <dbReference type="ARBA" id="ARBA00023326"/>
    </source>
</evidence>
<dbReference type="PANTHER" id="PTHR11177:SF392">
    <property type="entry name" value="HAP41P"/>
    <property type="match status" value="1"/>
</dbReference>
<sequence>MFAQRFAALAGLGLAMFGIVAAIKDPSVFLGYVQYSDELKVDDIAWEKFTHIQLAFAFPQKDGSIIFNANKTAKESVKKIHDKGTKVLMSIGGFTESRHFSTIVADEALGDKFIDSAIGLMQDFDLDGVDMDWEFPGRPGCSYNALDKENDTKNYQKFMAKMRQKVDDKFPDPRKLITAAVRVESFDGPQGPEKDLSGFVPSFDWLLLMAYDVNSGSADVTGPNAPLDFETGKGKQFSLNTAIGNWTSAGFPKDKLLAGMPYYCRSNKLTEDADLDITNQYQPQEKETPLGDPEDKRAFDECSNETLASGVWRYKHAREQGILQEPDKAGNGFQYQFQTATTTVTLLNNESRIIMSCDTPKSLRAKSAFAKEAGLLGVGIWSLDMDPNNELTDAINQGWDEGKKPK</sequence>
<evidence type="ECO:0000256" key="5">
    <source>
        <dbReference type="ARBA" id="ARBA00022801"/>
    </source>
</evidence>
<keyword evidence="9" id="KW-0624">Polysaccharide degradation</keyword>
<evidence type="ECO:0000256" key="11">
    <source>
        <dbReference type="RuleBase" id="RU004453"/>
    </source>
</evidence>
<dbReference type="SUPFAM" id="SSF51445">
    <property type="entry name" value="(Trans)glycosidases"/>
    <property type="match status" value="1"/>
</dbReference>
<keyword evidence="12" id="KW-0732">Signal</keyword>
<evidence type="ECO:0000313" key="15">
    <source>
        <dbReference type="Proteomes" id="UP000226431"/>
    </source>
</evidence>
<comment type="catalytic activity">
    <reaction evidence="1">
        <text>Random endo-hydrolysis of N-acetyl-beta-D-glucosaminide (1-&gt;4)-beta-linkages in chitin and chitodextrins.</text>
        <dbReference type="EC" id="3.2.1.14"/>
    </reaction>
</comment>
<dbReference type="PROSITE" id="PS01095">
    <property type="entry name" value="GH18_1"/>
    <property type="match status" value="1"/>
</dbReference>
<keyword evidence="7" id="KW-0119">Carbohydrate metabolism</keyword>
<dbReference type="SMART" id="SM00636">
    <property type="entry name" value="Glyco_18"/>
    <property type="match status" value="1"/>
</dbReference>
<dbReference type="InterPro" id="IPR001579">
    <property type="entry name" value="Glyco_hydro_18_chit_AS"/>
</dbReference>
<dbReference type="EC" id="3.2.1.14" evidence="3"/>
<dbReference type="InterPro" id="IPR017853">
    <property type="entry name" value="GH"/>
</dbReference>
<evidence type="ECO:0000256" key="10">
    <source>
        <dbReference type="RuleBase" id="RU000489"/>
    </source>
</evidence>
<comment type="subcellular location">
    <subcellularLocation>
        <location evidence="2">Secreted</location>
    </subcellularLocation>
</comment>
<dbReference type="OrthoDB" id="76388at2759"/>
<keyword evidence="4" id="KW-0964">Secreted</keyword>
<evidence type="ECO:0000259" key="13">
    <source>
        <dbReference type="PROSITE" id="PS51910"/>
    </source>
</evidence>
<evidence type="ECO:0000313" key="14">
    <source>
        <dbReference type="EMBL" id="PHH75632.1"/>
    </source>
</evidence>
<keyword evidence="15" id="KW-1185">Reference proteome</keyword>
<protein>
    <recommendedName>
        <fullName evidence="3">chitinase</fullName>
        <ecNumber evidence="3">3.2.1.14</ecNumber>
    </recommendedName>
</protein>
<gene>
    <name evidence="14" type="ORF">CDD80_2215</name>
</gene>
<evidence type="ECO:0000256" key="2">
    <source>
        <dbReference type="ARBA" id="ARBA00004613"/>
    </source>
</evidence>
<dbReference type="PANTHER" id="PTHR11177">
    <property type="entry name" value="CHITINASE"/>
    <property type="match status" value="1"/>
</dbReference>
<reference evidence="14 15" key="1">
    <citation type="submission" date="2017-06" db="EMBL/GenBank/DDBJ databases">
        <title>Ant-infecting Ophiocordyceps genomes reveal a high diversity of potential behavioral manipulation genes and a possible major role for enterotoxins.</title>
        <authorList>
            <person name="De Bekker C."/>
            <person name="Evans H.C."/>
            <person name="Brachmann A."/>
            <person name="Hughes D.P."/>
        </authorList>
    </citation>
    <scope>NUCLEOTIDE SEQUENCE [LARGE SCALE GENOMIC DNA]</scope>
    <source>
        <strain evidence="14 15">Map16</strain>
    </source>
</reference>
<feature type="domain" description="GH18" evidence="13">
    <location>
        <begin position="27"/>
        <end position="402"/>
    </location>
</feature>
<comment type="caution">
    <text evidence="14">The sequence shown here is derived from an EMBL/GenBank/DDBJ whole genome shotgun (WGS) entry which is preliminary data.</text>
</comment>
<evidence type="ECO:0000256" key="8">
    <source>
        <dbReference type="ARBA" id="ARBA00023295"/>
    </source>
</evidence>
<feature type="chain" id="PRO_5013310650" description="chitinase" evidence="12">
    <location>
        <begin position="23"/>
        <end position="406"/>
    </location>
</feature>
<dbReference type="STRING" id="2004952.A0A2C5Z7D3"/>
<accession>A0A2C5Z7D3</accession>
<dbReference type="GO" id="GO:0000272">
    <property type="term" value="P:polysaccharide catabolic process"/>
    <property type="evidence" value="ECO:0007669"/>
    <property type="project" value="UniProtKB-KW"/>
</dbReference>
<evidence type="ECO:0000256" key="4">
    <source>
        <dbReference type="ARBA" id="ARBA00022525"/>
    </source>
</evidence>
<dbReference type="PROSITE" id="PS51910">
    <property type="entry name" value="GH18_2"/>
    <property type="match status" value="1"/>
</dbReference>
<proteinExistence type="inferred from homology"/>
<dbReference type="Pfam" id="PF00704">
    <property type="entry name" value="Glyco_hydro_18"/>
    <property type="match status" value="1"/>
</dbReference>
<feature type="signal peptide" evidence="12">
    <location>
        <begin position="1"/>
        <end position="22"/>
    </location>
</feature>
<dbReference type="GO" id="GO:0005576">
    <property type="term" value="C:extracellular region"/>
    <property type="evidence" value="ECO:0007669"/>
    <property type="project" value="UniProtKB-SubCell"/>
</dbReference>
<evidence type="ECO:0000256" key="7">
    <source>
        <dbReference type="ARBA" id="ARBA00023277"/>
    </source>
</evidence>
<dbReference type="GO" id="GO:0008061">
    <property type="term" value="F:chitin binding"/>
    <property type="evidence" value="ECO:0007669"/>
    <property type="project" value="InterPro"/>
</dbReference>
<evidence type="ECO:0000256" key="12">
    <source>
        <dbReference type="SAM" id="SignalP"/>
    </source>
</evidence>
<dbReference type="InterPro" id="IPR011583">
    <property type="entry name" value="Chitinase_II/V-like_cat"/>
</dbReference>
<dbReference type="Gene3D" id="3.20.20.80">
    <property type="entry name" value="Glycosidases"/>
    <property type="match status" value="2"/>
</dbReference>
<dbReference type="GO" id="GO:0008843">
    <property type="term" value="F:endochitinase activity"/>
    <property type="evidence" value="ECO:0007669"/>
    <property type="project" value="UniProtKB-EC"/>
</dbReference>
<comment type="similarity">
    <text evidence="11">Belongs to the glycosyl hydrolase 18 family.</text>
</comment>
<dbReference type="EMBL" id="NJES01000205">
    <property type="protein sequence ID" value="PHH75632.1"/>
    <property type="molecule type" value="Genomic_DNA"/>
</dbReference>
<dbReference type="GO" id="GO:0006032">
    <property type="term" value="P:chitin catabolic process"/>
    <property type="evidence" value="ECO:0007669"/>
    <property type="project" value="UniProtKB-KW"/>
</dbReference>
<keyword evidence="5 10" id="KW-0378">Hydrolase</keyword>
<dbReference type="Proteomes" id="UP000226431">
    <property type="component" value="Unassembled WGS sequence"/>
</dbReference>
<evidence type="ECO:0000256" key="3">
    <source>
        <dbReference type="ARBA" id="ARBA00012729"/>
    </source>
</evidence>
<keyword evidence="6" id="KW-0146">Chitin degradation</keyword>
<dbReference type="AlphaFoldDB" id="A0A2C5Z7D3"/>
<dbReference type="InterPro" id="IPR001223">
    <property type="entry name" value="Glyco_hydro18_cat"/>
</dbReference>
<evidence type="ECO:0000256" key="6">
    <source>
        <dbReference type="ARBA" id="ARBA00023024"/>
    </source>
</evidence>